<sequence>MTDTFKRVGSLANGYDPKQVDEFLEKAKMAYGGDDSLGIDEVAVRSAAFDWVRKGYSPELVDAALDRLESAFMQRRRAKVMEVEGEEAWLAATYEQAQALYPRLLRPAGEKFADAKGVGYAKEEVDALLERLADYFAGSAQLSASELRECIFSKARGQKAYSETVVDVYLDQAAYVLLAVE</sequence>
<dbReference type="GO" id="GO:0051301">
    <property type="term" value="P:cell division"/>
    <property type="evidence" value="ECO:0007669"/>
    <property type="project" value="UniProtKB-KW"/>
</dbReference>
<evidence type="ECO:0000313" key="2">
    <source>
        <dbReference type="EMBL" id="MEW6953998.1"/>
    </source>
</evidence>
<dbReference type="OrthoDB" id="3480096at2"/>
<keyword evidence="1" id="KW-0132">Cell division</keyword>
<dbReference type="InterPro" id="IPR019932">
    <property type="entry name" value="CHP03543"/>
</dbReference>
<gene>
    <name evidence="1" type="ORF">EBQ10_00015</name>
    <name evidence="2" type="ORF">V3M73_03035</name>
</gene>
<evidence type="ECO:0000313" key="4">
    <source>
        <dbReference type="Proteomes" id="UP001555100"/>
    </source>
</evidence>
<name>A0A0M5KG11_9ACTO</name>
<dbReference type="GeneID" id="97532318"/>
<dbReference type="STRING" id="1661.CQ11_01950"/>
<dbReference type="Proteomes" id="UP000275951">
    <property type="component" value="Chromosome"/>
</dbReference>
<dbReference type="Proteomes" id="UP001555100">
    <property type="component" value="Unassembled WGS sequence"/>
</dbReference>
<keyword evidence="1" id="KW-0131">Cell cycle</keyword>
<dbReference type="EMBL" id="CP033905">
    <property type="protein sequence ID" value="AZR05835.1"/>
    <property type="molecule type" value="Genomic_DNA"/>
</dbReference>
<organism evidence="1 3">
    <name type="scientific">Trueperella pyogenes</name>
    <dbReference type="NCBI Taxonomy" id="1661"/>
    <lineage>
        <taxon>Bacteria</taxon>
        <taxon>Bacillati</taxon>
        <taxon>Actinomycetota</taxon>
        <taxon>Actinomycetes</taxon>
        <taxon>Actinomycetales</taxon>
        <taxon>Actinomycetaceae</taxon>
        <taxon>Trueperella</taxon>
    </lineage>
</organism>
<dbReference type="EMBL" id="JBAGNM010000002">
    <property type="protein sequence ID" value="MEW6953998.1"/>
    <property type="molecule type" value="Genomic_DNA"/>
</dbReference>
<reference evidence="1 3" key="1">
    <citation type="submission" date="2018-11" db="EMBL/GenBank/DDBJ databases">
        <title>Multidrug-resistant genes are associated with an 42-kb island TGI1 carrying a complex class 1 integron in a Trueperella pyogenes.</title>
        <authorList>
            <person name="Dong W."/>
        </authorList>
    </citation>
    <scope>NUCLEOTIDE SEQUENCE [LARGE SCALE GENOMIC DNA]</scope>
    <source>
        <strain evidence="1 3">TP4</strain>
    </source>
</reference>
<dbReference type="RefSeq" id="WP_039662632.1">
    <property type="nucleotide sequence ID" value="NZ_CP012649.1"/>
</dbReference>
<keyword evidence="4" id="KW-1185">Reference proteome</keyword>
<evidence type="ECO:0000313" key="3">
    <source>
        <dbReference type="Proteomes" id="UP000275951"/>
    </source>
</evidence>
<evidence type="ECO:0000313" key="1">
    <source>
        <dbReference type="EMBL" id="AZR05835.1"/>
    </source>
</evidence>
<protein>
    <submittedName>
        <fullName evidence="1">Cell division protein DivIVA</fullName>
    </submittedName>
</protein>
<reference evidence="2 4" key="2">
    <citation type="submission" date="2024-01" db="EMBL/GenBank/DDBJ databases">
        <title>Genomic analysis and antimicrobial resistance profiles of Trueperella pyogenes isolated from domestic and wild animals.</title>
        <authorList>
            <person name="Magossi G."/>
            <person name="Gzyl K.E."/>
            <person name="Holman D.B."/>
            <person name="Amat S."/>
        </authorList>
    </citation>
    <scope>NUCLEOTIDE SEQUENCE [LARGE SCALE GENOMIC DNA]</scope>
    <source>
        <strain evidence="2 4">1494</strain>
    </source>
</reference>
<dbReference type="AlphaFoldDB" id="A0A0M5KG11"/>
<proteinExistence type="predicted"/>
<dbReference type="NCBIfam" id="TIGR03543">
    <property type="entry name" value="divI1A_rptt_fam"/>
    <property type="match status" value="1"/>
</dbReference>
<accession>A0A0M5KG11</accession>